<evidence type="ECO:0000256" key="1">
    <source>
        <dbReference type="SAM" id="MobiDB-lite"/>
    </source>
</evidence>
<dbReference type="EMBL" id="JBJUIK010000012">
    <property type="protein sequence ID" value="KAL3509987.1"/>
    <property type="molecule type" value="Genomic_DNA"/>
</dbReference>
<name>A0ABD2YVY5_9GENT</name>
<dbReference type="AlphaFoldDB" id="A0ABD2YVY5"/>
<keyword evidence="3" id="KW-1185">Reference proteome</keyword>
<sequence length="128" mass="14494">MVEEMNDERSKQPLPQRLALNRMGPLGYKGIAFPVSSVFGRLSSSKLQDDQFDLGLHPSVFHRLGASKNQESKPKRASQNSVLERIRGTNITANGKELKRLREEIEDNNEIRSTVPSHDTQDPLRDLK</sequence>
<dbReference type="Proteomes" id="UP001630127">
    <property type="component" value="Unassembled WGS sequence"/>
</dbReference>
<protein>
    <submittedName>
        <fullName evidence="2">Uncharacterized protein</fullName>
    </submittedName>
</protein>
<organism evidence="2 3">
    <name type="scientific">Cinchona calisaya</name>
    <dbReference type="NCBI Taxonomy" id="153742"/>
    <lineage>
        <taxon>Eukaryota</taxon>
        <taxon>Viridiplantae</taxon>
        <taxon>Streptophyta</taxon>
        <taxon>Embryophyta</taxon>
        <taxon>Tracheophyta</taxon>
        <taxon>Spermatophyta</taxon>
        <taxon>Magnoliopsida</taxon>
        <taxon>eudicotyledons</taxon>
        <taxon>Gunneridae</taxon>
        <taxon>Pentapetalae</taxon>
        <taxon>asterids</taxon>
        <taxon>lamiids</taxon>
        <taxon>Gentianales</taxon>
        <taxon>Rubiaceae</taxon>
        <taxon>Cinchonoideae</taxon>
        <taxon>Cinchoneae</taxon>
        <taxon>Cinchona</taxon>
    </lineage>
</organism>
<evidence type="ECO:0000313" key="2">
    <source>
        <dbReference type="EMBL" id="KAL3509987.1"/>
    </source>
</evidence>
<comment type="caution">
    <text evidence="2">The sequence shown here is derived from an EMBL/GenBank/DDBJ whole genome shotgun (WGS) entry which is preliminary data.</text>
</comment>
<reference evidence="2 3" key="1">
    <citation type="submission" date="2024-11" db="EMBL/GenBank/DDBJ databases">
        <title>A near-complete genome assembly of Cinchona calisaya.</title>
        <authorList>
            <person name="Lian D.C."/>
            <person name="Zhao X.W."/>
            <person name="Wei L."/>
        </authorList>
    </citation>
    <scope>NUCLEOTIDE SEQUENCE [LARGE SCALE GENOMIC DNA]</scope>
    <source>
        <tissue evidence="2">Nenye</tissue>
    </source>
</reference>
<feature type="compositionally biased region" description="Basic and acidic residues" evidence="1">
    <location>
        <begin position="119"/>
        <end position="128"/>
    </location>
</feature>
<evidence type="ECO:0000313" key="3">
    <source>
        <dbReference type="Proteomes" id="UP001630127"/>
    </source>
</evidence>
<feature type="region of interest" description="Disordered" evidence="1">
    <location>
        <begin position="64"/>
        <end position="128"/>
    </location>
</feature>
<accession>A0ABD2YVY5</accession>
<gene>
    <name evidence="2" type="ORF">ACH5RR_029388</name>
</gene>
<proteinExistence type="predicted"/>